<dbReference type="Proteomes" id="UP000221980">
    <property type="component" value="Unassembled WGS sequence"/>
</dbReference>
<dbReference type="OrthoDB" id="6442213at2"/>
<evidence type="ECO:0000313" key="2">
    <source>
        <dbReference type="Proteomes" id="UP000221980"/>
    </source>
</evidence>
<sequence length="168" mass="18990">MSGWDMFSHYRGDSGRSLTLSEIGVHDRVRELMHKSNAFGKADGSIHSRFISQIQNGKGVDFNNAYDFTKEAKEVIFDPLWAIGGAKVSGVLTNVNAENIGDKYNVSGVINYKLYDNFTDPYDMKDLIGVEWNPNGTPYDIHGEWTESVNFDVKKDIYENTIRPKLSQ</sequence>
<evidence type="ECO:0000313" key="1">
    <source>
        <dbReference type="EMBL" id="PHM46922.1"/>
    </source>
</evidence>
<accession>A0A2D0JKU2</accession>
<proteinExistence type="predicted"/>
<organism evidence="1 2">
    <name type="scientific">Xenorhabdus miraniensis</name>
    <dbReference type="NCBI Taxonomy" id="351674"/>
    <lineage>
        <taxon>Bacteria</taxon>
        <taxon>Pseudomonadati</taxon>
        <taxon>Pseudomonadota</taxon>
        <taxon>Gammaproteobacteria</taxon>
        <taxon>Enterobacterales</taxon>
        <taxon>Morganellaceae</taxon>
        <taxon>Xenorhabdus</taxon>
    </lineage>
</organism>
<keyword evidence="2" id="KW-1185">Reference proteome</keyword>
<protein>
    <submittedName>
        <fullName evidence="1">Uncharacterized protein</fullName>
    </submittedName>
</protein>
<reference evidence="1 2" key="1">
    <citation type="journal article" date="2017" name="Nat. Microbiol.">
        <title>Natural product diversity associated with the nematode symbionts Photorhabdus and Xenorhabdus.</title>
        <authorList>
            <person name="Tobias N.J."/>
            <person name="Wolff H."/>
            <person name="Djahanschiri B."/>
            <person name="Grundmann F."/>
            <person name="Kronenwerth M."/>
            <person name="Shi Y.M."/>
            <person name="Simonyi S."/>
            <person name="Grun P."/>
            <person name="Shapiro-Ilan D."/>
            <person name="Pidot S.J."/>
            <person name="Stinear T.P."/>
            <person name="Ebersberger I."/>
            <person name="Bode H.B."/>
        </authorList>
    </citation>
    <scope>NUCLEOTIDE SEQUENCE [LARGE SCALE GENOMIC DNA]</scope>
    <source>
        <strain evidence="1 2">DSM 17902</strain>
    </source>
</reference>
<name>A0A2D0JKU2_9GAMM</name>
<dbReference type="RefSeq" id="WP_145956927.1">
    <property type="nucleotide sequence ID" value="NZ_CAWNQI010000057.1"/>
</dbReference>
<gene>
    <name evidence="1" type="ORF">Xmir_03717</name>
</gene>
<dbReference type="EMBL" id="NITZ01000025">
    <property type="protein sequence ID" value="PHM46922.1"/>
    <property type="molecule type" value="Genomic_DNA"/>
</dbReference>
<comment type="caution">
    <text evidence="1">The sequence shown here is derived from an EMBL/GenBank/DDBJ whole genome shotgun (WGS) entry which is preliminary data.</text>
</comment>
<dbReference type="AlphaFoldDB" id="A0A2D0JKU2"/>